<proteinExistence type="predicted"/>
<protein>
    <submittedName>
        <fullName evidence="2">Uncharacterized protein</fullName>
    </submittedName>
</protein>
<reference evidence="2" key="1">
    <citation type="journal article" date="2021" name="J. Hered.">
        <title>Genome Assembly of Salicaceae Populus deltoides (Eastern Cottonwood) I-69 Based on Nanopore Sequencing and Hi-C Technologies.</title>
        <authorList>
            <person name="Bai S."/>
            <person name="Wu H."/>
            <person name="Zhang J."/>
            <person name="Pan Z."/>
            <person name="Zhao W."/>
            <person name="Li Z."/>
            <person name="Tong C."/>
        </authorList>
    </citation>
    <scope>NUCLEOTIDE SEQUENCE</scope>
    <source>
        <tissue evidence="2">Leaf</tissue>
    </source>
</reference>
<organism evidence="2 3">
    <name type="scientific">Populus deltoides</name>
    <name type="common">Eastern poplar</name>
    <name type="synonym">Eastern cottonwood</name>
    <dbReference type="NCBI Taxonomy" id="3696"/>
    <lineage>
        <taxon>Eukaryota</taxon>
        <taxon>Viridiplantae</taxon>
        <taxon>Streptophyta</taxon>
        <taxon>Embryophyta</taxon>
        <taxon>Tracheophyta</taxon>
        <taxon>Spermatophyta</taxon>
        <taxon>Magnoliopsida</taxon>
        <taxon>eudicotyledons</taxon>
        <taxon>Gunneridae</taxon>
        <taxon>Pentapetalae</taxon>
        <taxon>rosids</taxon>
        <taxon>fabids</taxon>
        <taxon>Malpighiales</taxon>
        <taxon>Salicaceae</taxon>
        <taxon>Saliceae</taxon>
        <taxon>Populus</taxon>
    </lineage>
</organism>
<accession>A0A8T2Y2P5</accession>
<feature type="region of interest" description="Disordered" evidence="1">
    <location>
        <begin position="25"/>
        <end position="55"/>
    </location>
</feature>
<gene>
    <name evidence="2" type="ORF">H0E87_018028</name>
</gene>
<dbReference type="EMBL" id="JACEGQ020000009">
    <property type="protein sequence ID" value="KAH8499347.1"/>
    <property type="molecule type" value="Genomic_DNA"/>
</dbReference>
<comment type="caution">
    <text evidence="2">The sequence shown here is derived from an EMBL/GenBank/DDBJ whole genome shotgun (WGS) entry which is preliminary data.</text>
</comment>
<evidence type="ECO:0000313" key="3">
    <source>
        <dbReference type="Proteomes" id="UP000807159"/>
    </source>
</evidence>
<dbReference type="AlphaFoldDB" id="A0A8T2Y2P5"/>
<sequence>MLAAINAATFATFNMKKPWEDIGKQRLEEDAPLHRKGKKDRNKGGEGMDNLTKYV</sequence>
<dbReference type="Proteomes" id="UP000807159">
    <property type="component" value="Chromosome 9"/>
</dbReference>
<name>A0A8T2Y2P5_POPDE</name>
<evidence type="ECO:0000313" key="2">
    <source>
        <dbReference type="EMBL" id="KAH8499347.1"/>
    </source>
</evidence>
<evidence type="ECO:0000256" key="1">
    <source>
        <dbReference type="SAM" id="MobiDB-lite"/>
    </source>
</evidence>
<feature type="non-terminal residue" evidence="2">
    <location>
        <position position="55"/>
    </location>
</feature>
<keyword evidence="3" id="KW-1185">Reference proteome</keyword>